<keyword evidence="4" id="KW-1185">Reference proteome</keyword>
<feature type="transmembrane region" description="Helical" evidence="1">
    <location>
        <begin position="7"/>
        <end position="25"/>
    </location>
</feature>
<accession>A0A385SJ11</accession>
<evidence type="ECO:0000313" key="4">
    <source>
        <dbReference type="Proteomes" id="UP000266183"/>
    </source>
</evidence>
<dbReference type="RefSeq" id="WP_119754186.1">
    <property type="nucleotide sequence ID" value="NZ_CP032382.1"/>
</dbReference>
<feature type="transmembrane region" description="Helical" evidence="1">
    <location>
        <begin position="263"/>
        <end position="280"/>
    </location>
</feature>
<organism evidence="3 4">
    <name type="scientific">Chryseolinea soli</name>
    <dbReference type="NCBI Taxonomy" id="2321403"/>
    <lineage>
        <taxon>Bacteria</taxon>
        <taxon>Pseudomonadati</taxon>
        <taxon>Bacteroidota</taxon>
        <taxon>Cytophagia</taxon>
        <taxon>Cytophagales</taxon>
        <taxon>Fulvivirgaceae</taxon>
        <taxon>Chryseolinea</taxon>
    </lineage>
</organism>
<dbReference type="KEGG" id="chk:D4L85_10015"/>
<evidence type="ECO:0000256" key="1">
    <source>
        <dbReference type="SAM" id="Phobius"/>
    </source>
</evidence>
<protein>
    <submittedName>
        <fullName evidence="3">DUF4350 domain-containing protein</fullName>
    </submittedName>
</protein>
<sequence length="392" mass="45848">MKKDWKYLLYICSAFGLFLAVKLLSPKQHDWTITFAQEDRNPYGAYVFNAVLPALFPQGVHHTYKTLYELKDSLPKSANVLIVASNFSGSKEDTDVLLDHVNGGGSVFISAHYFYSQFGDTLDLRTSDFLFSGNNNLFNQDSSYLKFASPAMDTTQHYMFRTGNIHNYFTRFDTTRTTVIARNELNQPITLRVKWGKGSFILNSTPMAFTNIYLLNGQNHRFLSNTLSYLPSSPLWWTEYYHLGRREISTPLRFILTTEPLRWAYYITLVALLVFMLFEMKRKQRIIPIIKPLTNTTLDFVHTIGNLYYQRAEHKNIAEKRIHYFADQLRSRYWLTHIVFDEDFVHTLTQKSGKPEEEVRALVNIIAYIQKNKTILADILIEFDERLEKFNR</sequence>
<dbReference type="Proteomes" id="UP000266183">
    <property type="component" value="Chromosome"/>
</dbReference>
<evidence type="ECO:0000313" key="3">
    <source>
        <dbReference type="EMBL" id="AYB30892.1"/>
    </source>
</evidence>
<dbReference type="Pfam" id="PF14258">
    <property type="entry name" value="DUF4350"/>
    <property type="match status" value="1"/>
</dbReference>
<dbReference type="InterPro" id="IPR025646">
    <property type="entry name" value="DUF4350"/>
</dbReference>
<keyword evidence="1" id="KW-0812">Transmembrane</keyword>
<evidence type="ECO:0000259" key="2">
    <source>
        <dbReference type="Pfam" id="PF14258"/>
    </source>
</evidence>
<keyword evidence="1" id="KW-1133">Transmembrane helix</keyword>
<name>A0A385SJ11_9BACT</name>
<reference evidence="4" key="1">
    <citation type="submission" date="2018-09" db="EMBL/GenBank/DDBJ databases">
        <title>Chryseolinea sp. KIS68-18 isolated from soil.</title>
        <authorList>
            <person name="Weon H.-Y."/>
            <person name="Kwon S.-W."/>
            <person name="Lee S.A."/>
        </authorList>
    </citation>
    <scope>NUCLEOTIDE SEQUENCE [LARGE SCALE GENOMIC DNA]</scope>
    <source>
        <strain evidence="4">KIS68-18</strain>
    </source>
</reference>
<feature type="domain" description="DUF4350" evidence="2">
    <location>
        <begin position="39"/>
        <end position="227"/>
    </location>
</feature>
<proteinExistence type="predicted"/>
<dbReference type="EMBL" id="CP032382">
    <property type="protein sequence ID" value="AYB30892.1"/>
    <property type="molecule type" value="Genomic_DNA"/>
</dbReference>
<dbReference type="AlphaFoldDB" id="A0A385SJ11"/>
<dbReference type="OrthoDB" id="1111222at2"/>
<gene>
    <name evidence="3" type="ORF">D4L85_10015</name>
</gene>
<keyword evidence="1" id="KW-0472">Membrane</keyword>